<sequence length="168" mass="18187">MAEDVNSVFLVGRLTRDMDLSHTNGGYPLGKLSLAVNRRRKNGEQWEDEANFFDLVLWGKRAEALQRYLLKGTQIVVQGNLKQERWEQDGQKRSRVTIDVNNIQLVGSRSGGESNSSSYAGSPASGTSGGPDYSFGGSSPSVPGAAKSPPPSPSPIGIDNEFEDDIPF</sequence>
<organism evidence="5 6">
    <name type="scientific">Candidatus Haliotispira prima</name>
    <dbReference type="NCBI Taxonomy" id="3034016"/>
    <lineage>
        <taxon>Bacteria</taxon>
        <taxon>Pseudomonadati</taxon>
        <taxon>Spirochaetota</taxon>
        <taxon>Spirochaetia</taxon>
        <taxon>Spirochaetales</taxon>
        <taxon>Spirochaetaceae</taxon>
        <taxon>Candidatus Haliotispira</taxon>
    </lineage>
</organism>
<keyword evidence="1 2" id="KW-0238">DNA-binding</keyword>
<protein>
    <recommendedName>
        <fullName evidence="2 3">Single-stranded DNA-binding protein</fullName>
        <shortName evidence="2">SSB</shortName>
    </recommendedName>
</protein>
<comment type="caution">
    <text evidence="2">Lacks conserved residue(s) required for the propagation of feature annotation.</text>
</comment>
<dbReference type="RefSeq" id="WP_326926724.1">
    <property type="nucleotide sequence ID" value="NZ_CP123443.1"/>
</dbReference>
<accession>A0ABY8MEY9</accession>
<dbReference type="EMBL" id="CP123443">
    <property type="protein sequence ID" value="WGK68539.1"/>
    <property type="molecule type" value="Genomic_DNA"/>
</dbReference>
<dbReference type="InterPro" id="IPR000424">
    <property type="entry name" value="Primosome_PriB/ssb"/>
</dbReference>
<dbReference type="NCBIfam" id="TIGR00621">
    <property type="entry name" value="ssb"/>
    <property type="match status" value="1"/>
</dbReference>
<comment type="function">
    <text evidence="2">Plays an important role in DNA replication, recombination and repair. Binds to ssDNA and to an array of partner proteins to recruit them to their sites of action during DNA metabolism.</text>
</comment>
<comment type="subunit">
    <text evidence="2">Homotetramer.</text>
</comment>
<dbReference type="InterPro" id="IPR012340">
    <property type="entry name" value="NA-bd_OB-fold"/>
</dbReference>
<feature type="compositionally biased region" description="Low complexity" evidence="4">
    <location>
        <begin position="134"/>
        <end position="147"/>
    </location>
</feature>
<dbReference type="Gene3D" id="2.40.50.140">
    <property type="entry name" value="Nucleic acid-binding proteins"/>
    <property type="match status" value="1"/>
</dbReference>
<dbReference type="SUPFAM" id="SSF50249">
    <property type="entry name" value="Nucleic acid-binding proteins"/>
    <property type="match status" value="1"/>
</dbReference>
<dbReference type="PANTHER" id="PTHR10302:SF0">
    <property type="entry name" value="SINGLE-STRANDED DNA-BINDING PROTEIN, MITOCHONDRIAL"/>
    <property type="match status" value="1"/>
</dbReference>
<keyword evidence="6" id="KW-1185">Reference proteome</keyword>
<keyword evidence="2" id="KW-0234">DNA repair</keyword>
<evidence type="ECO:0000256" key="4">
    <source>
        <dbReference type="SAM" id="MobiDB-lite"/>
    </source>
</evidence>
<evidence type="ECO:0000313" key="5">
    <source>
        <dbReference type="EMBL" id="WGK68539.1"/>
    </source>
</evidence>
<evidence type="ECO:0000256" key="1">
    <source>
        <dbReference type="ARBA" id="ARBA00023125"/>
    </source>
</evidence>
<name>A0ABY8MEY9_9SPIO</name>
<feature type="short sequence motif" description="Important for interaction with partner proteins" evidence="2">
    <location>
        <begin position="163"/>
        <end position="168"/>
    </location>
</feature>
<evidence type="ECO:0000256" key="2">
    <source>
        <dbReference type="HAMAP-Rule" id="MF_00984"/>
    </source>
</evidence>
<feature type="compositionally biased region" description="Low complexity" evidence="4">
    <location>
        <begin position="107"/>
        <end position="126"/>
    </location>
</feature>
<dbReference type="PANTHER" id="PTHR10302">
    <property type="entry name" value="SINGLE-STRANDED DNA-BINDING PROTEIN"/>
    <property type="match status" value="1"/>
</dbReference>
<dbReference type="CDD" id="cd04496">
    <property type="entry name" value="SSB_OBF"/>
    <property type="match status" value="1"/>
</dbReference>
<reference evidence="5 6" key="1">
    <citation type="submission" date="2023-04" db="EMBL/GenBank/DDBJ databases">
        <title>Spirochaete genome identified in red abalone sample constitutes a novel genus.</title>
        <authorList>
            <person name="Sharma S.P."/>
            <person name="Purcell C.M."/>
            <person name="Hyde J.R."/>
            <person name="Severin A.J."/>
        </authorList>
    </citation>
    <scope>NUCLEOTIDE SEQUENCE [LARGE SCALE GENOMIC DNA]</scope>
    <source>
        <strain evidence="5 6">SP-2023</strain>
    </source>
</reference>
<keyword evidence="2" id="KW-0233">DNA recombination</keyword>
<gene>
    <name evidence="5" type="primary">ssb</name>
    <name evidence="5" type="ORF">P0082_08615</name>
</gene>
<evidence type="ECO:0000256" key="3">
    <source>
        <dbReference type="RuleBase" id="RU000524"/>
    </source>
</evidence>
<dbReference type="GO" id="GO:0003677">
    <property type="term" value="F:DNA binding"/>
    <property type="evidence" value="ECO:0007669"/>
    <property type="project" value="UniProtKB-KW"/>
</dbReference>
<dbReference type="HAMAP" id="MF_00984">
    <property type="entry name" value="SSB"/>
    <property type="match status" value="1"/>
</dbReference>
<evidence type="ECO:0000313" key="6">
    <source>
        <dbReference type="Proteomes" id="UP001228690"/>
    </source>
</evidence>
<feature type="region of interest" description="Disordered" evidence="4">
    <location>
        <begin position="106"/>
        <end position="168"/>
    </location>
</feature>
<dbReference type="InterPro" id="IPR011344">
    <property type="entry name" value="ssDNA-bd"/>
</dbReference>
<keyword evidence="2" id="KW-0227">DNA damage</keyword>
<proteinExistence type="inferred from homology"/>
<keyword evidence="2" id="KW-0235">DNA replication</keyword>
<dbReference type="Proteomes" id="UP001228690">
    <property type="component" value="Chromosome"/>
</dbReference>
<dbReference type="Pfam" id="PF00436">
    <property type="entry name" value="SSB"/>
    <property type="match status" value="1"/>
</dbReference>
<dbReference type="PROSITE" id="PS50935">
    <property type="entry name" value="SSB"/>
    <property type="match status" value="1"/>
</dbReference>